<reference evidence="2 3" key="1">
    <citation type="submission" date="2017-11" db="EMBL/GenBank/DDBJ databases">
        <title>Draft genome sequence of magnetotactic bacterium Magnetospirillum kuznetsovii LBB-42.</title>
        <authorList>
            <person name="Grouzdev D.S."/>
            <person name="Rysina M.S."/>
            <person name="Baslerov R.V."/>
            <person name="Koziaeva V."/>
        </authorList>
    </citation>
    <scope>NUCLEOTIDE SEQUENCE [LARGE SCALE GENOMIC DNA]</scope>
    <source>
        <strain evidence="2 3">LBB-42</strain>
    </source>
</reference>
<accession>A0A364NTL0</accession>
<name>A0A364NTL0_9PROT</name>
<evidence type="ECO:0000259" key="1">
    <source>
        <dbReference type="Pfam" id="PF01850"/>
    </source>
</evidence>
<dbReference type="Proteomes" id="UP000251075">
    <property type="component" value="Unassembled WGS sequence"/>
</dbReference>
<evidence type="ECO:0000313" key="2">
    <source>
        <dbReference type="EMBL" id="RAU20217.1"/>
    </source>
</evidence>
<dbReference type="Gene3D" id="3.40.50.1010">
    <property type="entry name" value="5'-nuclease"/>
    <property type="match status" value="1"/>
</dbReference>
<dbReference type="RefSeq" id="WP_112147252.1">
    <property type="nucleotide sequence ID" value="NZ_PGTO01000029.1"/>
</dbReference>
<dbReference type="InterPro" id="IPR029060">
    <property type="entry name" value="PIN-like_dom_sf"/>
</dbReference>
<organism evidence="2 3">
    <name type="scientific">Paramagnetospirillum kuznetsovii</name>
    <dbReference type="NCBI Taxonomy" id="2053833"/>
    <lineage>
        <taxon>Bacteria</taxon>
        <taxon>Pseudomonadati</taxon>
        <taxon>Pseudomonadota</taxon>
        <taxon>Alphaproteobacteria</taxon>
        <taxon>Rhodospirillales</taxon>
        <taxon>Magnetospirillaceae</taxon>
        <taxon>Paramagnetospirillum</taxon>
    </lineage>
</organism>
<dbReference type="Pfam" id="PF01850">
    <property type="entry name" value="PIN"/>
    <property type="match status" value="1"/>
</dbReference>
<protein>
    <submittedName>
        <fullName evidence="2">VapC toxin family PIN domain ribonuclease</fullName>
    </submittedName>
</protein>
<dbReference type="OrthoDB" id="286092at2"/>
<keyword evidence="3" id="KW-1185">Reference proteome</keyword>
<dbReference type="AlphaFoldDB" id="A0A364NTL0"/>
<dbReference type="SUPFAM" id="SSF88723">
    <property type="entry name" value="PIN domain-like"/>
    <property type="match status" value="1"/>
</dbReference>
<comment type="caution">
    <text evidence="2">The sequence shown here is derived from an EMBL/GenBank/DDBJ whole genome shotgun (WGS) entry which is preliminary data.</text>
</comment>
<feature type="domain" description="PIN" evidence="1">
    <location>
        <begin position="5"/>
        <end position="117"/>
    </location>
</feature>
<proteinExistence type="predicted"/>
<dbReference type="InterPro" id="IPR002716">
    <property type="entry name" value="PIN_dom"/>
</dbReference>
<dbReference type="CDD" id="cd18682">
    <property type="entry name" value="PIN_VapC-like"/>
    <property type="match status" value="1"/>
</dbReference>
<sequence length="131" mass="13820">MSKTVLDSSAVLASFYGETGADAIDDILRESLISSVNAAEVISKLVERGMPADMARSALIDTGIEVVPFDLNQAETTGALRAKTKAQGLSLGDRACLALAKQVDGQAVTADRAWTNIENLGVDVILFRGEH</sequence>
<gene>
    <name evidence="2" type="ORF">CU669_19415</name>
</gene>
<dbReference type="EMBL" id="PGTO01000029">
    <property type="protein sequence ID" value="RAU20217.1"/>
    <property type="molecule type" value="Genomic_DNA"/>
</dbReference>
<evidence type="ECO:0000313" key="3">
    <source>
        <dbReference type="Proteomes" id="UP000251075"/>
    </source>
</evidence>